<dbReference type="eggNOG" id="KOG4297">
    <property type="taxonomic scope" value="Eukaryota"/>
</dbReference>
<dbReference type="AlphaFoldDB" id="F8W3Q0"/>
<evidence type="ECO:0000256" key="3">
    <source>
        <dbReference type="SAM" id="Phobius"/>
    </source>
</evidence>
<dbReference type="PaxDb" id="7955-ENSDARP00000124332"/>
<name>F8W3Q0_DANRE</name>
<dbReference type="KEGG" id="dre:101882127"/>
<evidence type="ECO:0000256" key="1">
    <source>
        <dbReference type="ARBA" id="ARBA00022734"/>
    </source>
</evidence>
<dbReference type="RefSeq" id="XP_005170656.1">
    <property type="nucleotide sequence ID" value="XM_005170599.5"/>
</dbReference>
<dbReference type="Ensembl" id="ENSDART00000149355.2">
    <property type="protein sequence ID" value="ENSDARP00000124332.1"/>
    <property type="gene ID" value="ENSDARG00000095963.2"/>
</dbReference>
<gene>
    <name evidence="7 8 9" type="primary">asgr1a</name>
    <name evidence="9" type="synonym">si:ch73-361h17.1</name>
</gene>
<dbReference type="OMA" id="RTLTCQM"/>
<keyword evidence="3" id="KW-0472">Membrane</keyword>
<evidence type="ECO:0007829" key="10">
    <source>
        <dbReference type="PeptideAtlas" id="F8W3Q0"/>
    </source>
</evidence>
<dbReference type="GO" id="GO:0006955">
    <property type="term" value="P:immune response"/>
    <property type="evidence" value="ECO:0000318"/>
    <property type="project" value="GO_Central"/>
</dbReference>
<keyword evidence="1" id="KW-0430">Lectin</keyword>
<keyword evidence="10" id="KW-1267">Proteomics identification</keyword>
<dbReference type="InterPro" id="IPR050111">
    <property type="entry name" value="C-type_lectin/snaclec_domain"/>
</dbReference>
<feature type="transmembrane region" description="Helical" evidence="3">
    <location>
        <begin position="51"/>
        <end position="76"/>
    </location>
</feature>
<evidence type="ECO:0000313" key="6">
    <source>
        <dbReference type="Proteomes" id="UP000000437"/>
    </source>
</evidence>
<dbReference type="InterPro" id="IPR016186">
    <property type="entry name" value="C-type_lectin-like/link_sf"/>
</dbReference>
<reference evidence="5 6" key="2">
    <citation type="journal article" date="2013" name="Nature">
        <title>The zebrafish reference genome sequence and its relationship to the human genome.</title>
        <authorList>
            <consortium name="Genome Reference Consortium Zebrafish"/>
            <person name="Howe K."/>
            <person name="Clark M.D."/>
            <person name="Torroja C.F."/>
            <person name="Torrance J."/>
            <person name="Berthelot C."/>
            <person name="Muffato M."/>
            <person name="Collins J.E."/>
            <person name="Humphray S."/>
            <person name="McLaren K."/>
            <person name="Matthews L."/>
            <person name="McLaren S."/>
            <person name="Sealy I."/>
            <person name="Caccamo M."/>
            <person name="Churcher C."/>
            <person name="Scott C."/>
            <person name="Barrett J.C."/>
            <person name="Koch R."/>
            <person name="Rauch G.J."/>
            <person name="White S."/>
            <person name="Chow W."/>
            <person name="Kilian B."/>
            <person name="Quintais L.T."/>
            <person name="Guerra-Assuncao J.A."/>
            <person name="Zhou Y."/>
            <person name="Gu Y."/>
            <person name="Yen J."/>
            <person name="Vogel J.H."/>
            <person name="Eyre T."/>
            <person name="Redmond S."/>
            <person name="Banerjee R."/>
            <person name="Chi J."/>
            <person name="Fu B."/>
            <person name="Langley E."/>
            <person name="Maguire S.F."/>
            <person name="Laird G.K."/>
            <person name="Lloyd D."/>
            <person name="Kenyon E."/>
            <person name="Donaldson S."/>
            <person name="Sehra H."/>
            <person name="Almeida-King J."/>
            <person name="Loveland J."/>
            <person name="Trevanion S."/>
            <person name="Jones M."/>
            <person name="Quail M."/>
            <person name="Willey D."/>
            <person name="Hunt A."/>
            <person name="Burton J."/>
            <person name="Sims S."/>
            <person name="McLay K."/>
            <person name="Plumb B."/>
            <person name="Davis J."/>
            <person name="Clee C."/>
            <person name="Oliver K."/>
            <person name="Clark R."/>
            <person name="Riddle C."/>
            <person name="Elliot D."/>
            <person name="Eliott D."/>
            <person name="Threadgold G."/>
            <person name="Harden G."/>
            <person name="Ware D."/>
            <person name="Begum S."/>
            <person name="Mortimore B."/>
            <person name="Mortimer B."/>
            <person name="Kerry G."/>
            <person name="Heath P."/>
            <person name="Phillimore B."/>
            <person name="Tracey A."/>
            <person name="Corby N."/>
            <person name="Dunn M."/>
            <person name="Johnson C."/>
            <person name="Wood J."/>
            <person name="Clark S."/>
            <person name="Pelan S."/>
            <person name="Griffiths G."/>
            <person name="Smith M."/>
            <person name="Glithero R."/>
            <person name="Howden P."/>
            <person name="Barker N."/>
            <person name="Lloyd C."/>
            <person name="Stevens C."/>
            <person name="Harley J."/>
            <person name="Holt K."/>
            <person name="Panagiotidis G."/>
            <person name="Lovell J."/>
            <person name="Beasley H."/>
            <person name="Henderson C."/>
            <person name="Gordon D."/>
            <person name="Auger K."/>
            <person name="Wright D."/>
            <person name="Collins J."/>
            <person name="Raisen C."/>
            <person name="Dyer L."/>
            <person name="Leung K."/>
            <person name="Robertson L."/>
            <person name="Ambridge K."/>
            <person name="Leongamornlert D."/>
            <person name="McGuire S."/>
            <person name="Gilderthorp R."/>
            <person name="Griffiths C."/>
            <person name="Manthravadi D."/>
            <person name="Nichol S."/>
            <person name="Barker G."/>
            <person name="Whitehead S."/>
            <person name="Kay M."/>
            <person name="Brown J."/>
            <person name="Murnane C."/>
            <person name="Gray E."/>
            <person name="Humphries M."/>
            <person name="Sycamore N."/>
            <person name="Barker D."/>
            <person name="Saunders D."/>
            <person name="Wallis J."/>
            <person name="Babbage A."/>
            <person name="Hammond S."/>
            <person name="Mashreghi-Mohammadi M."/>
            <person name="Barr L."/>
            <person name="Martin S."/>
            <person name="Wray P."/>
            <person name="Ellington A."/>
            <person name="Matthews N."/>
            <person name="Ellwood M."/>
            <person name="Woodmansey R."/>
            <person name="Clark G."/>
            <person name="Cooper J."/>
            <person name="Cooper J."/>
            <person name="Tromans A."/>
            <person name="Grafham D."/>
            <person name="Skuce C."/>
            <person name="Pandian R."/>
            <person name="Andrews R."/>
            <person name="Harrison E."/>
            <person name="Kimberley A."/>
            <person name="Garnett J."/>
            <person name="Fosker N."/>
            <person name="Hall R."/>
            <person name="Garner P."/>
            <person name="Kelly D."/>
            <person name="Bird C."/>
            <person name="Palmer S."/>
            <person name="Gehring I."/>
            <person name="Berger A."/>
            <person name="Dooley C.M."/>
            <person name="Ersan-Urun Z."/>
            <person name="Eser C."/>
            <person name="Geiger H."/>
            <person name="Geisler M."/>
            <person name="Karotki L."/>
            <person name="Kirn A."/>
            <person name="Konantz J."/>
            <person name="Konantz M."/>
            <person name="Oberlander M."/>
            <person name="Rudolph-Geiger S."/>
            <person name="Teucke M."/>
            <person name="Lanz C."/>
            <person name="Raddatz G."/>
            <person name="Osoegawa K."/>
            <person name="Zhu B."/>
            <person name="Rapp A."/>
            <person name="Widaa S."/>
            <person name="Langford C."/>
            <person name="Yang F."/>
            <person name="Schuster S.C."/>
            <person name="Carter N.P."/>
            <person name="Harrow J."/>
            <person name="Ning Z."/>
            <person name="Herrero J."/>
            <person name="Searle S.M."/>
            <person name="Enright A."/>
            <person name="Geisler R."/>
            <person name="Plasterk R.H."/>
            <person name="Lee C."/>
            <person name="Westerfield M."/>
            <person name="de Jong P.J."/>
            <person name="Zon L.I."/>
            <person name="Postlethwait J.H."/>
            <person name="Nusslein-Volhard C."/>
            <person name="Hubbard T.J."/>
            <person name="Roest Crollius H."/>
            <person name="Rogers J."/>
            <person name="Stemple D.L."/>
        </authorList>
    </citation>
    <scope>NUCLEOTIDE SEQUENCE [LARGE SCALE GENOMIC DNA]</scope>
    <source>
        <strain evidence="5">Tuebingen</strain>
    </source>
</reference>
<reference evidence="5" key="1">
    <citation type="submission" date="2011-07" db="UniProtKB">
        <authorList>
            <consortium name="Ensembl"/>
        </authorList>
    </citation>
    <scope>IDENTIFICATION</scope>
    <source>
        <strain evidence="5">Tuebingen</strain>
    </source>
</reference>
<dbReference type="PANTHER" id="PTHR22803">
    <property type="entry name" value="MANNOSE, PHOSPHOLIPASE, LECTIN RECEPTOR RELATED"/>
    <property type="match status" value="1"/>
</dbReference>
<organism evidence="5">
    <name type="scientific">Danio rerio</name>
    <name type="common">Zebrafish</name>
    <name type="synonym">Brachydanio rerio</name>
    <dbReference type="NCBI Taxonomy" id="7955"/>
    <lineage>
        <taxon>Eukaryota</taxon>
        <taxon>Metazoa</taxon>
        <taxon>Chordata</taxon>
        <taxon>Craniata</taxon>
        <taxon>Vertebrata</taxon>
        <taxon>Euteleostomi</taxon>
        <taxon>Actinopterygii</taxon>
        <taxon>Neopterygii</taxon>
        <taxon>Teleostei</taxon>
        <taxon>Ostariophysi</taxon>
        <taxon>Cypriniformes</taxon>
        <taxon>Danionidae</taxon>
        <taxon>Danioninae</taxon>
        <taxon>Danio</taxon>
    </lineage>
</organism>
<keyword evidence="3" id="KW-0812">Transmembrane</keyword>
<dbReference type="Reactome" id="R-DRE-5621480">
    <property type="pathway name" value="Dectin-2 family"/>
</dbReference>
<dbReference type="RefSeq" id="XP_021325734.1">
    <property type="nucleotide sequence ID" value="XM_021470059.2"/>
</dbReference>
<evidence type="ECO:0000313" key="8">
    <source>
        <dbReference type="RefSeq" id="XP_021325734.1"/>
    </source>
</evidence>
<dbReference type="GO" id="GO:0030246">
    <property type="term" value="F:carbohydrate binding"/>
    <property type="evidence" value="ECO:0000318"/>
    <property type="project" value="GO_Central"/>
</dbReference>
<dbReference type="InterPro" id="IPR016187">
    <property type="entry name" value="CTDL_fold"/>
</dbReference>
<dbReference type="GO" id="GO:0038187">
    <property type="term" value="F:pattern recognition receptor activity"/>
    <property type="evidence" value="ECO:0000318"/>
    <property type="project" value="GO_Central"/>
</dbReference>
<dbReference type="InterPro" id="IPR001304">
    <property type="entry name" value="C-type_lectin-like"/>
</dbReference>
<reference evidence="7 8" key="3">
    <citation type="submission" date="2025-04" db="UniProtKB">
        <authorList>
            <consortium name="RefSeq"/>
        </authorList>
    </citation>
    <scope>IDENTIFICATION</scope>
    <source>
        <strain evidence="7 8">Tuebingen</strain>
    </source>
</reference>
<dbReference type="Reactome" id="R-DRE-446203">
    <property type="pathway name" value="Asparagine N-linked glycosylation"/>
</dbReference>
<dbReference type="Ensembl" id="ENSDART00000182805.1">
    <property type="protein sequence ID" value="ENSDARP00000154654.1"/>
    <property type="gene ID" value="ENSDARG00000095963.2"/>
</dbReference>
<dbReference type="EMBL" id="CU682622">
    <property type="status" value="NOT_ANNOTATED_CDS"/>
    <property type="molecule type" value="Genomic_DNA"/>
</dbReference>
<dbReference type="HOGENOM" id="CLU_049894_2_0_1"/>
<dbReference type="Reactome" id="R-DRE-5621575">
    <property type="pathway name" value="CD209 (DC-SIGN) signaling"/>
</dbReference>
<protein>
    <submittedName>
        <fullName evidence="7 8">Asialoglycoprotein receptor 1</fullName>
    </submittedName>
    <submittedName>
        <fullName evidence="5">Asialoglycoprotein receptor-like 2</fullName>
    </submittedName>
</protein>
<dbReference type="GeneID" id="101882127"/>
<feature type="domain" description="C-type lectin" evidence="4">
    <location>
        <begin position="175"/>
        <end position="293"/>
    </location>
</feature>
<dbReference type="ZFIN" id="ZDB-GENE-080917-52">
    <property type="gene designation" value="asgr1a"/>
</dbReference>
<accession>A0A8M2BHX3</accession>
<dbReference type="AGR" id="ZFIN:ZDB-GENE-080917-52"/>
<dbReference type="SUPFAM" id="SSF56436">
    <property type="entry name" value="C-type lectin-like"/>
    <property type="match status" value="1"/>
</dbReference>
<dbReference type="Gene3D" id="3.10.100.10">
    <property type="entry name" value="Mannose-Binding Protein A, subunit A"/>
    <property type="match status" value="1"/>
</dbReference>
<evidence type="ECO:0000256" key="2">
    <source>
        <dbReference type="SAM" id="MobiDB-lite"/>
    </source>
</evidence>
<dbReference type="STRING" id="7955.ENSDARP00000124332"/>
<keyword evidence="3" id="KW-1133">Transmembrane helix</keyword>
<dbReference type="SMR" id="F8W3Q0"/>
<evidence type="ECO:0000313" key="5">
    <source>
        <dbReference type="Ensembl" id="ENSDARP00000124332"/>
    </source>
</evidence>
<dbReference type="CDD" id="cd03590">
    <property type="entry name" value="CLECT_DC-SIGN_like"/>
    <property type="match status" value="1"/>
</dbReference>
<dbReference type="CTD" id="101882127"/>
<dbReference type="GeneTree" id="ENSGT00940000165297"/>
<sequence length="299" mass="34082">MRVVSSDSGSVTVANTEYTDETESAETSDHTEFWRGDPSVRRLAAVPSGGRWRWCAGIAGSVAALMLLLLIITVSVNHVKFNRKFSATEVRIQNLTQIILNVISRTQELEQFGHKINADVSSLEFDQRMTETSMNNLLESAQALHDKVSELKCHIDKMRNNNTQELCCPDQWSLFSSNCYFFSTDGMSWDSARDECERKRAKLLILTSKLEKSFVVSKTKPLFYWLGLTDGRTGEWEWLDETPYEMVRSEWRPGQPDNWKAHGLGGGEDCAHFHHDGRYNDDHCSRHYRYICKAAASAI</sequence>
<dbReference type="Ensembl" id="ENSDART00000185248.1">
    <property type="protein sequence ID" value="ENSDARP00000155455.1"/>
    <property type="gene ID" value="ENSDARG00000112346.1"/>
</dbReference>
<evidence type="ECO:0000313" key="7">
    <source>
        <dbReference type="RefSeq" id="XP_005170656.1"/>
    </source>
</evidence>
<feature type="region of interest" description="Disordered" evidence="2">
    <location>
        <begin position="1"/>
        <end position="32"/>
    </location>
</feature>
<evidence type="ECO:0000259" key="4">
    <source>
        <dbReference type="PROSITE" id="PS50041"/>
    </source>
</evidence>
<dbReference type="SMART" id="SM00034">
    <property type="entry name" value="CLECT"/>
    <property type="match status" value="1"/>
</dbReference>
<dbReference type="Bgee" id="ENSDARG00000095963">
    <property type="expression patterns" value="Expressed in liver and 14 other cell types or tissues"/>
</dbReference>
<dbReference type="Reactome" id="R-DRE-1236978">
    <property type="pathway name" value="Cross-presentation of soluble exogenous antigens (endosomes)"/>
</dbReference>
<dbReference type="InterPro" id="IPR033989">
    <property type="entry name" value="CD209-like_CTLD"/>
</dbReference>
<keyword evidence="7 8" id="KW-0675">Receptor</keyword>
<proteinExistence type="evidence at protein level"/>
<dbReference type="GO" id="GO:0005886">
    <property type="term" value="C:plasma membrane"/>
    <property type="evidence" value="ECO:0000314"/>
    <property type="project" value="ZFIN"/>
</dbReference>
<keyword evidence="6" id="KW-1185">Reference proteome</keyword>
<dbReference type="GO" id="GO:0009897">
    <property type="term" value="C:external side of plasma membrane"/>
    <property type="evidence" value="ECO:0000318"/>
    <property type="project" value="GO_Central"/>
</dbReference>
<dbReference type="Pfam" id="PF00059">
    <property type="entry name" value="Lectin_C"/>
    <property type="match status" value="1"/>
</dbReference>
<dbReference type="PRO" id="PR:F8W3Q0"/>
<feature type="compositionally biased region" description="Polar residues" evidence="2">
    <location>
        <begin position="1"/>
        <end position="17"/>
    </location>
</feature>
<dbReference type="Proteomes" id="UP000000437">
    <property type="component" value="Chromosome 23"/>
</dbReference>
<dbReference type="OrthoDB" id="2142683at2759"/>
<evidence type="ECO:0000313" key="9">
    <source>
        <dbReference type="ZFIN" id="ZDB-GENE-080917-52"/>
    </source>
</evidence>
<dbReference type="PROSITE" id="PS50041">
    <property type="entry name" value="C_TYPE_LECTIN_2"/>
    <property type="match status" value="1"/>
</dbReference>
<accession>F8W3Q0</accession>